<keyword evidence="2" id="KW-0238">DNA-binding</keyword>
<evidence type="ECO:0000313" key="5">
    <source>
        <dbReference type="EMBL" id="MCQ4120850.1"/>
    </source>
</evidence>
<dbReference type="SUPFAM" id="SSF55781">
    <property type="entry name" value="GAF domain-like"/>
    <property type="match status" value="1"/>
</dbReference>
<dbReference type="InterPro" id="IPR050707">
    <property type="entry name" value="HTH_MetabolicPath_Reg"/>
</dbReference>
<organism evidence="5 6">
    <name type="scientific">Rhodococcus tibetensis</name>
    <dbReference type="NCBI Taxonomy" id="2965064"/>
    <lineage>
        <taxon>Bacteria</taxon>
        <taxon>Bacillati</taxon>
        <taxon>Actinomycetota</taxon>
        <taxon>Actinomycetes</taxon>
        <taxon>Mycobacteriales</taxon>
        <taxon>Nocardiaceae</taxon>
        <taxon>Rhodococcus</taxon>
    </lineage>
</organism>
<dbReference type="Pfam" id="PF01614">
    <property type="entry name" value="IclR_C"/>
    <property type="match status" value="1"/>
</dbReference>
<evidence type="ECO:0000259" key="4">
    <source>
        <dbReference type="PROSITE" id="PS51077"/>
    </source>
</evidence>
<dbReference type="InterPro" id="IPR005471">
    <property type="entry name" value="Tscrpt_reg_IclR_N"/>
</dbReference>
<dbReference type="InterPro" id="IPR029016">
    <property type="entry name" value="GAF-like_dom_sf"/>
</dbReference>
<keyword evidence="1" id="KW-0805">Transcription regulation</keyword>
<keyword evidence="6" id="KW-1185">Reference proteome</keyword>
<dbReference type="Pfam" id="PF09339">
    <property type="entry name" value="HTH_IclR"/>
    <property type="match status" value="1"/>
</dbReference>
<dbReference type="Gene3D" id="1.10.10.10">
    <property type="entry name" value="Winged helix-like DNA-binding domain superfamily/Winged helix DNA-binding domain"/>
    <property type="match status" value="1"/>
</dbReference>
<evidence type="ECO:0000256" key="3">
    <source>
        <dbReference type="ARBA" id="ARBA00023163"/>
    </source>
</evidence>
<dbReference type="InterPro" id="IPR036388">
    <property type="entry name" value="WH-like_DNA-bd_sf"/>
</dbReference>
<reference evidence="5 6" key="1">
    <citation type="submission" date="2022-07" db="EMBL/GenBank/DDBJ databases">
        <title>Degradation activity of malathion, p-nitrophenol and potential low-temperature adaptation strategy of Rhodococcus sp. FXJ9.536.</title>
        <authorList>
            <person name="Huang J."/>
            <person name="Huang Y."/>
        </authorList>
    </citation>
    <scope>NUCLEOTIDE SEQUENCE [LARGE SCALE GENOMIC DNA]</scope>
    <source>
        <strain evidence="5 6">FXJ9.536</strain>
    </source>
</reference>
<dbReference type="PANTHER" id="PTHR30136">
    <property type="entry name" value="HELIX-TURN-HELIX TRANSCRIPTIONAL REGULATOR, ICLR FAMILY"/>
    <property type="match status" value="1"/>
</dbReference>
<dbReference type="SMART" id="SM00346">
    <property type="entry name" value="HTH_ICLR"/>
    <property type="match status" value="1"/>
</dbReference>
<evidence type="ECO:0000256" key="1">
    <source>
        <dbReference type="ARBA" id="ARBA00023015"/>
    </source>
</evidence>
<sequence>MVQPEGATGARARARHRTVDRIASILECVARARGGITLSEIAKEASAPISSVQGLVNGLVATGYLDEHGRRYSLGSAPYLLNRLAGRQPVSTVTHADLEEIHERTGLTTVLSIAVGPDIFYVDYCSSDPRFAYLAENYVRRSLIRTSGGWVLLAGMEKRDLWAYLRNVGEDEQPLVDRFFAALPAIEQTGICASPNASEQGDGVSIAVQANAKTVAAVGVIASHEVITQQRDRLVDVLTECSRRWDPRRAQFRRARD</sequence>
<dbReference type="PANTHER" id="PTHR30136:SF35">
    <property type="entry name" value="HTH-TYPE TRANSCRIPTIONAL REGULATOR RV1719"/>
    <property type="match status" value="1"/>
</dbReference>
<dbReference type="EMBL" id="JANFQF010000013">
    <property type="protein sequence ID" value="MCQ4120850.1"/>
    <property type="molecule type" value="Genomic_DNA"/>
</dbReference>
<dbReference type="SUPFAM" id="SSF46785">
    <property type="entry name" value="Winged helix' DNA-binding domain"/>
    <property type="match status" value="1"/>
</dbReference>
<evidence type="ECO:0000313" key="6">
    <source>
        <dbReference type="Proteomes" id="UP001524501"/>
    </source>
</evidence>
<dbReference type="PROSITE" id="PS51077">
    <property type="entry name" value="HTH_ICLR"/>
    <property type="match status" value="1"/>
</dbReference>
<accession>A0ABT1QID8</accession>
<proteinExistence type="predicted"/>
<evidence type="ECO:0000256" key="2">
    <source>
        <dbReference type="ARBA" id="ARBA00023125"/>
    </source>
</evidence>
<dbReference type="InterPro" id="IPR014757">
    <property type="entry name" value="Tscrpt_reg_IclR_C"/>
</dbReference>
<name>A0ABT1QID8_9NOCA</name>
<feature type="domain" description="HTH iclR-type" evidence="4">
    <location>
        <begin position="16"/>
        <end position="76"/>
    </location>
</feature>
<dbReference type="Gene3D" id="3.30.450.40">
    <property type="match status" value="1"/>
</dbReference>
<keyword evidence="3" id="KW-0804">Transcription</keyword>
<gene>
    <name evidence="5" type="ORF">NOF53_17020</name>
</gene>
<dbReference type="Proteomes" id="UP001524501">
    <property type="component" value="Unassembled WGS sequence"/>
</dbReference>
<protein>
    <submittedName>
        <fullName evidence="5">Helix-turn-helix domain-containing protein</fullName>
    </submittedName>
</protein>
<dbReference type="InterPro" id="IPR036390">
    <property type="entry name" value="WH_DNA-bd_sf"/>
</dbReference>
<comment type="caution">
    <text evidence="5">The sequence shown here is derived from an EMBL/GenBank/DDBJ whole genome shotgun (WGS) entry which is preliminary data.</text>
</comment>